<gene>
    <name evidence="4" type="ORF">N47_E47530</name>
</gene>
<name>E1YMA8_9BACT</name>
<keyword evidence="2" id="KW-0051">Antiviral defense</keyword>
<dbReference type="Gene3D" id="3.30.70.270">
    <property type="match status" value="1"/>
</dbReference>
<evidence type="ECO:0000313" key="4">
    <source>
        <dbReference type="EMBL" id="CBX31241.1"/>
    </source>
</evidence>
<evidence type="ECO:0000256" key="1">
    <source>
        <dbReference type="ARBA" id="ARBA00022741"/>
    </source>
</evidence>
<protein>
    <recommendedName>
        <fullName evidence="3">GGDEF domain-containing protein</fullName>
    </recommendedName>
</protein>
<dbReference type="InterPro" id="IPR054767">
    <property type="entry name" value="Cas10-Cmr2_palm2"/>
</dbReference>
<dbReference type="Pfam" id="PF22335">
    <property type="entry name" value="Cas10-Cmr2_palm2"/>
    <property type="match status" value="1"/>
</dbReference>
<feature type="domain" description="GGDEF" evidence="3">
    <location>
        <begin position="215"/>
        <end position="374"/>
    </location>
</feature>
<accession>E1YMA8</accession>
<organism evidence="4">
    <name type="scientific">uncultured Desulfobacterium sp</name>
    <dbReference type="NCBI Taxonomy" id="201089"/>
    <lineage>
        <taxon>Bacteria</taxon>
        <taxon>Pseudomonadati</taxon>
        <taxon>Thermodesulfobacteriota</taxon>
        <taxon>Desulfobacteria</taxon>
        <taxon>Desulfobacterales</taxon>
        <taxon>Desulfobacteriaceae</taxon>
        <taxon>Desulfobacterium</taxon>
        <taxon>environmental samples</taxon>
    </lineage>
</organism>
<reference evidence="4" key="1">
    <citation type="journal article" date="2011" name="Environ. Microbiol.">
        <title>Genomic insights into the metabolic potential of the polycyclic aromatic hydrocarbon degrading sulfate-reducing Deltaproteobacterium N47.</title>
        <authorList>
            <person name="Bergmann F."/>
            <person name="Selesi D."/>
            <person name="Weinmaier T."/>
            <person name="Tischler P."/>
            <person name="Rattei T."/>
            <person name="Meckenstock R.U."/>
        </authorList>
    </citation>
    <scope>NUCLEOTIDE SEQUENCE</scope>
</reference>
<dbReference type="PROSITE" id="PS50887">
    <property type="entry name" value="GGDEF"/>
    <property type="match status" value="1"/>
</dbReference>
<dbReference type="InterPro" id="IPR043128">
    <property type="entry name" value="Rev_trsase/Diguanyl_cyclase"/>
</dbReference>
<evidence type="ECO:0000256" key="2">
    <source>
        <dbReference type="ARBA" id="ARBA00023118"/>
    </source>
</evidence>
<sequence>MKEKTYLIVMGIPSIKKYVFGTDRLMEIRGASSLLDNLIRHEIEDFLKKCTDIIEVDTVFTGGGSAQFIIKSDEEKLGKYLRDLEGIFINKTGGGIRLIWGKAEYDGSNYQEAMERAHLESESQREEKPFVPTSQLHTGFIRECNSCSKMAGYITVEQNKQRLLCNECYLKLKYNRNAREYLWDDLSKFLQKKHVVVERPDTFEQIGEQCSVRNGYTALIYADGNVMGKIIKQIKDKTQYQFFSKTVEDSIRKACYEAIYETFFESVKERPTILPAEVLLLGGDDLLVYLTAESAFPFAIKLAKKFNEETKRVFANSPFFPELLEGKGLTISLGIAYGKSHTPFSIMLEQAEELLHTAKKKGSQDKNAGIYYAPSYIDYHISTNFNQVSVKESRTAHMKIHGTDGRFIKLYQRPYSLEDAETLLEHAENLKNSNIPGTRLNRLGNAPTMGKVYGTIEFLNLYTRAGDSREAVGKALDSFDCFTHMPWKNEIKDDSTVLVDLIELAGFCKRIN</sequence>
<keyword evidence="1" id="KW-0547">Nucleotide-binding</keyword>
<dbReference type="InterPro" id="IPR000160">
    <property type="entry name" value="GGDEF_dom"/>
</dbReference>
<dbReference type="EMBL" id="FR695877">
    <property type="protein sequence ID" value="CBX31241.1"/>
    <property type="molecule type" value="Genomic_DNA"/>
</dbReference>
<dbReference type="GO" id="GO:0051607">
    <property type="term" value="P:defense response to virus"/>
    <property type="evidence" value="ECO:0007669"/>
    <property type="project" value="UniProtKB-KW"/>
</dbReference>
<dbReference type="GO" id="GO:0000166">
    <property type="term" value="F:nucleotide binding"/>
    <property type="evidence" value="ECO:0007669"/>
    <property type="project" value="UniProtKB-KW"/>
</dbReference>
<proteinExistence type="predicted"/>
<evidence type="ECO:0000259" key="3">
    <source>
        <dbReference type="PROSITE" id="PS50887"/>
    </source>
</evidence>
<dbReference type="AlphaFoldDB" id="E1YMA8"/>